<accession>A0ABR8BA41</accession>
<evidence type="ECO:0000313" key="2">
    <source>
        <dbReference type="Proteomes" id="UP000621307"/>
    </source>
</evidence>
<dbReference type="NCBIfam" id="TIGR03698">
    <property type="entry name" value="clan_AA_DTGF"/>
    <property type="match status" value="1"/>
</dbReference>
<keyword evidence="2" id="KW-1185">Reference proteome</keyword>
<keyword evidence="1" id="KW-0378">Hydrolase</keyword>
<dbReference type="EC" id="3.4.23.-" evidence="1"/>
<sequence>MIYGKVRDGRVIVPVVFRLASQPDFFLDFIIDTGFNDHLTLPPQAVSTMNLPLYSSTEARLADGSKALLSIHLATIVWDGIERLVPVLAAGYEPLLGTSLMAGYHLEIDFQDNGLVSLEQL</sequence>
<dbReference type="EMBL" id="JACJQL010000004">
    <property type="protein sequence ID" value="MBD2250599.1"/>
    <property type="molecule type" value="Genomic_DNA"/>
</dbReference>
<dbReference type="GO" id="GO:0008233">
    <property type="term" value="F:peptidase activity"/>
    <property type="evidence" value="ECO:0007669"/>
    <property type="project" value="UniProtKB-KW"/>
</dbReference>
<reference evidence="1 2" key="1">
    <citation type="journal article" date="2020" name="ISME J.">
        <title>Comparative genomics reveals insights into cyanobacterial evolution and habitat adaptation.</title>
        <authorList>
            <person name="Chen M.Y."/>
            <person name="Teng W.K."/>
            <person name="Zhao L."/>
            <person name="Hu C.X."/>
            <person name="Zhou Y.K."/>
            <person name="Han B.P."/>
            <person name="Song L.R."/>
            <person name="Shu W.S."/>
        </authorList>
    </citation>
    <scope>NUCLEOTIDE SEQUENCE [LARGE SCALE GENOMIC DNA]</scope>
    <source>
        <strain evidence="1 2">FACHB-3921</strain>
    </source>
</reference>
<dbReference type="InterPro" id="IPR022274">
    <property type="entry name" value="Peptidase_asp_AF0612"/>
</dbReference>
<organism evidence="1 2">
    <name type="scientific">Nostoc parmelioides FACHB-3921</name>
    <dbReference type="NCBI Taxonomy" id="2692909"/>
    <lineage>
        <taxon>Bacteria</taxon>
        <taxon>Bacillati</taxon>
        <taxon>Cyanobacteriota</taxon>
        <taxon>Cyanophyceae</taxon>
        <taxon>Nostocales</taxon>
        <taxon>Nostocaceae</taxon>
        <taxon>Nostoc</taxon>
    </lineage>
</organism>
<evidence type="ECO:0000313" key="1">
    <source>
        <dbReference type="EMBL" id="MBD2250599.1"/>
    </source>
</evidence>
<dbReference type="Proteomes" id="UP000621307">
    <property type="component" value="Unassembled WGS sequence"/>
</dbReference>
<comment type="caution">
    <text evidence="1">The sequence shown here is derived from an EMBL/GenBank/DDBJ whole genome shotgun (WGS) entry which is preliminary data.</text>
</comment>
<keyword evidence="1" id="KW-0645">Protease</keyword>
<name>A0ABR8BA41_9NOSO</name>
<protein>
    <submittedName>
        <fullName evidence="1">Clan AA aspartic protease</fullName>
        <ecNumber evidence="1">3.4.23.-</ecNumber>
    </submittedName>
</protein>
<dbReference type="RefSeq" id="WP_190565968.1">
    <property type="nucleotide sequence ID" value="NZ_JACJQL010000004.1"/>
</dbReference>
<proteinExistence type="predicted"/>
<dbReference type="GO" id="GO:0006508">
    <property type="term" value="P:proteolysis"/>
    <property type="evidence" value="ECO:0007669"/>
    <property type="project" value="UniProtKB-KW"/>
</dbReference>
<gene>
    <name evidence="1" type="ORF">H6G14_04650</name>
</gene>